<sequence length="139" mass="14457">MTRLRFINTAMPPRMAGDFLIEAMIGVLLMGIVGAGVTFVTSRVSVSQHDMAMQEIVIGELRGMLLANGSGSDVCDQTPYVYLPNDEVLRVKVSGCGANAVASVGGVEINSVQTPIVLSVESPSMGTINVGGALVTEEG</sequence>
<dbReference type="KEGG" id="marq:MARGE09_P2779"/>
<feature type="transmembrane region" description="Helical" evidence="1">
    <location>
        <begin position="20"/>
        <end position="41"/>
    </location>
</feature>
<reference evidence="2 3" key="1">
    <citation type="journal article" date="2022" name="IScience">
        <title>An ultrasensitive nanofiber-based assay for enzymatic hydrolysis and deep-sea microbial degradation of cellulose.</title>
        <authorList>
            <person name="Tsudome M."/>
            <person name="Tachioka M."/>
            <person name="Miyazaki M."/>
            <person name="Uchimura K."/>
            <person name="Tsuda M."/>
            <person name="Takaki Y."/>
            <person name="Deguchi S."/>
        </authorList>
    </citation>
    <scope>NUCLEOTIDE SEQUENCE [LARGE SCALE GENOMIC DNA]</scope>
    <source>
        <strain evidence="2 3">GE09</strain>
    </source>
</reference>
<evidence type="ECO:0000256" key="1">
    <source>
        <dbReference type="SAM" id="Phobius"/>
    </source>
</evidence>
<evidence type="ECO:0000313" key="3">
    <source>
        <dbReference type="Proteomes" id="UP001320119"/>
    </source>
</evidence>
<dbReference type="AlphaFoldDB" id="A0AAN1WJ70"/>
<keyword evidence="3" id="KW-1185">Reference proteome</keyword>
<gene>
    <name evidence="2" type="ORF">MARGE09_P2779</name>
</gene>
<dbReference type="EMBL" id="AP023086">
    <property type="protein sequence ID" value="BCD98578.1"/>
    <property type="molecule type" value="Genomic_DNA"/>
</dbReference>
<accession>A0AAN1WJ70</accession>
<keyword evidence="1" id="KW-0812">Transmembrane</keyword>
<keyword evidence="1" id="KW-0472">Membrane</keyword>
<organism evidence="2 3">
    <name type="scientific">Marinagarivorans cellulosilyticus</name>
    <dbReference type="NCBI Taxonomy" id="2721545"/>
    <lineage>
        <taxon>Bacteria</taxon>
        <taxon>Pseudomonadati</taxon>
        <taxon>Pseudomonadota</taxon>
        <taxon>Gammaproteobacteria</taxon>
        <taxon>Cellvibrionales</taxon>
        <taxon>Cellvibrionaceae</taxon>
        <taxon>Marinagarivorans</taxon>
    </lineage>
</organism>
<keyword evidence="1" id="KW-1133">Transmembrane helix</keyword>
<proteinExistence type="predicted"/>
<evidence type="ECO:0000313" key="2">
    <source>
        <dbReference type="EMBL" id="BCD98578.1"/>
    </source>
</evidence>
<protein>
    <submittedName>
        <fullName evidence="2">Uncharacterized protein</fullName>
    </submittedName>
</protein>
<name>A0AAN1WJ70_9GAMM</name>
<dbReference type="Proteomes" id="UP001320119">
    <property type="component" value="Chromosome"/>
</dbReference>
<dbReference type="RefSeq" id="WP_236983041.1">
    <property type="nucleotide sequence ID" value="NZ_AP023086.1"/>
</dbReference>